<evidence type="ECO:0000313" key="2">
    <source>
        <dbReference type="Proteomes" id="UP000799754"/>
    </source>
</evidence>
<proteinExistence type="predicted"/>
<comment type="caution">
    <text evidence="1">The sequence shown here is derived from an EMBL/GenBank/DDBJ whole genome shotgun (WGS) entry which is preliminary data.</text>
</comment>
<dbReference type="EMBL" id="MU006709">
    <property type="protein sequence ID" value="KAF2629819.1"/>
    <property type="molecule type" value="Genomic_DNA"/>
</dbReference>
<accession>A0ACB6S8Y5</accession>
<gene>
    <name evidence="1" type="ORF">BU25DRAFT_274843</name>
</gene>
<reference evidence="1" key="1">
    <citation type="journal article" date="2020" name="Stud. Mycol.">
        <title>101 Dothideomycetes genomes: a test case for predicting lifestyles and emergence of pathogens.</title>
        <authorList>
            <person name="Haridas S."/>
            <person name="Albert R."/>
            <person name="Binder M."/>
            <person name="Bloem J."/>
            <person name="Labutti K."/>
            <person name="Salamov A."/>
            <person name="Andreopoulos B."/>
            <person name="Baker S."/>
            <person name="Barry K."/>
            <person name="Bills G."/>
            <person name="Bluhm B."/>
            <person name="Cannon C."/>
            <person name="Castanera R."/>
            <person name="Culley D."/>
            <person name="Daum C."/>
            <person name="Ezra D."/>
            <person name="Gonzalez J."/>
            <person name="Henrissat B."/>
            <person name="Kuo A."/>
            <person name="Liang C."/>
            <person name="Lipzen A."/>
            <person name="Lutzoni F."/>
            <person name="Magnuson J."/>
            <person name="Mondo S."/>
            <person name="Nolan M."/>
            <person name="Ohm R."/>
            <person name="Pangilinan J."/>
            <person name="Park H.-J."/>
            <person name="Ramirez L."/>
            <person name="Alfaro M."/>
            <person name="Sun H."/>
            <person name="Tritt A."/>
            <person name="Yoshinaga Y."/>
            <person name="Zwiers L.-H."/>
            <person name="Turgeon B."/>
            <person name="Goodwin S."/>
            <person name="Spatafora J."/>
            <person name="Crous P."/>
            <person name="Grigoriev I."/>
        </authorList>
    </citation>
    <scope>NUCLEOTIDE SEQUENCE</scope>
    <source>
        <strain evidence="1">CBS 525.71</strain>
    </source>
</reference>
<evidence type="ECO:0000313" key="1">
    <source>
        <dbReference type="EMBL" id="KAF2629819.1"/>
    </source>
</evidence>
<sequence>MVKASASDRLHFESPSTIPSNNFYSLTSRMHTTHTRLYIKKVSANAPLATMSQPRHDSFDMPTTIIMLPDEENNRTAGPLTVEFGLAPRLYLSPAHPRIRRLRRRYHHRYCRSRFHFHFYKHDAVLDIAGRAIEGCRHIVQAAFFVCVTFQQYLCGYETSFTGAGGYRSAVSVVYVLFLADVVVVS</sequence>
<name>A0ACB6S8Y5_9PLEO</name>
<protein>
    <submittedName>
        <fullName evidence="1">Uncharacterized protein</fullName>
    </submittedName>
</protein>
<organism evidence="1 2">
    <name type="scientific">Macroventuria anomochaeta</name>
    <dbReference type="NCBI Taxonomy" id="301207"/>
    <lineage>
        <taxon>Eukaryota</taxon>
        <taxon>Fungi</taxon>
        <taxon>Dikarya</taxon>
        <taxon>Ascomycota</taxon>
        <taxon>Pezizomycotina</taxon>
        <taxon>Dothideomycetes</taxon>
        <taxon>Pleosporomycetidae</taxon>
        <taxon>Pleosporales</taxon>
        <taxon>Pleosporineae</taxon>
        <taxon>Didymellaceae</taxon>
        <taxon>Macroventuria</taxon>
    </lineage>
</organism>
<dbReference type="Proteomes" id="UP000799754">
    <property type="component" value="Unassembled WGS sequence"/>
</dbReference>
<keyword evidence="2" id="KW-1185">Reference proteome</keyword>